<comment type="caution">
    <text evidence="4">The sequence shown here is derived from an EMBL/GenBank/DDBJ whole genome shotgun (WGS) entry which is preliminary data.</text>
</comment>
<evidence type="ECO:0000259" key="3">
    <source>
        <dbReference type="SMART" id="SM00331"/>
    </source>
</evidence>
<dbReference type="PANTHER" id="PTHR43156:SF2">
    <property type="entry name" value="STAGE II SPORULATION PROTEIN E"/>
    <property type="match status" value="1"/>
</dbReference>
<dbReference type="Gene3D" id="3.30.450.20">
    <property type="entry name" value="PAS domain"/>
    <property type="match status" value="1"/>
</dbReference>
<reference evidence="5" key="1">
    <citation type="journal article" date="2019" name="Int. J. Syst. Evol. Microbiol.">
        <title>The Global Catalogue of Microorganisms (GCM) 10K type strain sequencing project: providing services to taxonomists for standard genome sequencing and annotation.</title>
        <authorList>
            <consortium name="The Broad Institute Genomics Platform"/>
            <consortium name="The Broad Institute Genome Sequencing Center for Infectious Disease"/>
            <person name="Wu L."/>
            <person name="Ma J."/>
        </authorList>
    </citation>
    <scope>NUCLEOTIDE SEQUENCE [LARGE SCALE GENOMIC DNA]</scope>
    <source>
        <strain evidence="5">JCM 16703</strain>
    </source>
</reference>
<evidence type="ECO:0000313" key="4">
    <source>
        <dbReference type="EMBL" id="GAA4124997.1"/>
    </source>
</evidence>
<keyword evidence="1" id="KW-0378">Hydrolase</keyword>
<dbReference type="Pfam" id="PF07228">
    <property type="entry name" value="SpoIIE"/>
    <property type="match status" value="1"/>
</dbReference>
<accession>A0ABP7XSE4</accession>
<evidence type="ECO:0000256" key="1">
    <source>
        <dbReference type="ARBA" id="ARBA00022801"/>
    </source>
</evidence>
<protein>
    <submittedName>
        <fullName evidence="4">SpoIIE family protein phosphatase</fullName>
    </submittedName>
</protein>
<dbReference type="EMBL" id="BAAAZH010000026">
    <property type="protein sequence ID" value="GAA4124997.1"/>
    <property type="molecule type" value="Genomic_DNA"/>
</dbReference>
<dbReference type="RefSeq" id="WP_344734575.1">
    <property type="nucleotide sequence ID" value="NZ_BAAAZH010000026.1"/>
</dbReference>
<dbReference type="Proteomes" id="UP001501495">
    <property type="component" value="Unassembled WGS sequence"/>
</dbReference>
<organism evidence="4 5">
    <name type="scientific">Nocardioides fonticola</name>
    <dbReference type="NCBI Taxonomy" id="450363"/>
    <lineage>
        <taxon>Bacteria</taxon>
        <taxon>Bacillati</taxon>
        <taxon>Actinomycetota</taxon>
        <taxon>Actinomycetes</taxon>
        <taxon>Propionibacteriales</taxon>
        <taxon>Nocardioidaceae</taxon>
        <taxon>Nocardioides</taxon>
    </lineage>
</organism>
<evidence type="ECO:0000313" key="5">
    <source>
        <dbReference type="Proteomes" id="UP001501495"/>
    </source>
</evidence>
<dbReference type="SMART" id="SM00331">
    <property type="entry name" value="PP2C_SIG"/>
    <property type="match status" value="1"/>
</dbReference>
<dbReference type="PANTHER" id="PTHR43156">
    <property type="entry name" value="STAGE II SPORULATION PROTEIN E-RELATED"/>
    <property type="match status" value="1"/>
</dbReference>
<dbReference type="InterPro" id="IPR052016">
    <property type="entry name" value="Bact_Sigma-Reg"/>
</dbReference>
<keyword evidence="5" id="KW-1185">Reference proteome</keyword>
<name>A0ABP7XSE4_9ACTN</name>
<dbReference type="SUPFAM" id="SSF81606">
    <property type="entry name" value="PP2C-like"/>
    <property type="match status" value="1"/>
</dbReference>
<feature type="domain" description="PPM-type phosphatase" evidence="3">
    <location>
        <begin position="326"/>
        <end position="548"/>
    </location>
</feature>
<feature type="region of interest" description="Disordered" evidence="2">
    <location>
        <begin position="199"/>
        <end position="218"/>
    </location>
</feature>
<sequence length="552" mass="59301">MPDALFRHAGALVDDYAAVDWSATALGSPAAWSTTLRNTVALMLRTRFPVTLIWGPEHVLVYNEAYVELIGDKHPAALGSRCEEMFDEAWPVIGPLVDGVMTHGEAFFLEDAAVPLHRHGFLEECYFTYAYSPVTNAAGEVEGLMDIATETTRSVIAQRRISLLARLGDVLADATEPGVVLTEALRLLREAHDDVAAVDLRPASGDPDPRVPASPGTPLAHRDLLVEERAGTRVCWLALTPGAEFGAALRLPPEEERPALAVVPSPMLPMDDEHESFLRLLAATIGAALDRVDAISRERRTAAAERALSTTLQRSLLSEPIRTERVEVVVRYQPALDIAQVGGDWHDSFLLTEGTLALAVGDVAGHDSQAAAAMAQIRNLLRGIAIAAPGSPAGVLGALDRALDGLGVVEVATSVYAGVQSLPEGHRLRWSNAGHPPPVLLGPDGDVRLLETEPDPLLGLVPEIERTDHEELLSDDSLLVFFTDGLVERRDTGLGAGLEWLVGWIAAWAAENRVRRLGDDDPDRLADALLAAVEPHAEDDIALVVVRTRAPA</sequence>
<dbReference type="Gene3D" id="3.60.40.10">
    <property type="entry name" value="PPM-type phosphatase domain"/>
    <property type="match status" value="1"/>
</dbReference>
<gene>
    <name evidence="4" type="ORF">GCM10022215_33090</name>
</gene>
<dbReference type="InterPro" id="IPR036457">
    <property type="entry name" value="PPM-type-like_dom_sf"/>
</dbReference>
<proteinExistence type="predicted"/>
<dbReference type="InterPro" id="IPR001932">
    <property type="entry name" value="PPM-type_phosphatase-like_dom"/>
</dbReference>
<evidence type="ECO:0000256" key="2">
    <source>
        <dbReference type="SAM" id="MobiDB-lite"/>
    </source>
</evidence>